<organism evidence="11 12">
    <name type="scientific">Candidatus Desulfovibrio intestinavium</name>
    <dbReference type="NCBI Taxonomy" id="2838534"/>
    <lineage>
        <taxon>Bacteria</taxon>
        <taxon>Pseudomonadati</taxon>
        <taxon>Thermodesulfobacteriota</taxon>
        <taxon>Desulfovibrionia</taxon>
        <taxon>Desulfovibrionales</taxon>
        <taxon>Desulfovibrionaceae</taxon>
        <taxon>Desulfovibrio</taxon>
    </lineage>
</organism>
<feature type="transmembrane region" description="Helical" evidence="10">
    <location>
        <begin position="366"/>
        <end position="387"/>
    </location>
</feature>
<feature type="transmembrane region" description="Helical" evidence="10">
    <location>
        <begin position="291"/>
        <end position="311"/>
    </location>
</feature>
<evidence type="ECO:0000256" key="8">
    <source>
        <dbReference type="ARBA" id="ARBA00060041"/>
    </source>
</evidence>
<dbReference type="CDD" id="cd13123">
    <property type="entry name" value="MATE_MurJ_like"/>
    <property type="match status" value="1"/>
</dbReference>
<feature type="transmembrane region" description="Helical" evidence="10">
    <location>
        <begin position="48"/>
        <end position="75"/>
    </location>
</feature>
<feature type="transmembrane region" description="Helical" evidence="10">
    <location>
        <begin position="200"/>
        <end position="218"/>
    </location>
</feature>
<dbReference type="EMBL" id="DWZD01000025">
    <property type="protein sequence ID" value="HJA78689.1"/>
    <property type="molecule type" value="Genomic_DNA"/>
</dbReference>
<reference evidence="11" key="2">
    <citation type="submission" date="2021-04" db="EMBL/GenBank/DDBJ databases">
        <authorList>
            <person name="Gilroy R."/>
        </authorList>
    </citation>
    <scope>NUCLEOTIDE SEQUENCE</scope>
    <source>
        <strain evidence="11">5032</strain>
    </source>
</reference>
<feature type="transmembrane region" description="Helical" evidence="10">
    <location>
        <begin position="133"/>
        <end position="157"/>
    </location>
</feature>
<keyword evidence="5" id="KW-0573">Peptidoglycan synthesis</keyword>
<comment type="similarity">
    <text evidence="9">Belongs to the MurJ/MviN family.</text>
</comment>
<proteinExistence type="inferred from homology"/>
<sequence>MGLLSGSQRMGAAALLLAVSTILSRLMGLVRDKVISWQFGAGSEADMYFAAFVVPDIINGLLAGGIMSITMIPLLSRRFAEDEDDAWRFFSCVFSWMSLAAVIVTGAGMLGAHQLARITAPGFDEAQLARLTFFMRIILPAQVFFLCGSCMTALLFLRRQFRVPALTPLIYNGCIILGGLCLPWCSRQLGLPPQWEFEGMSGYCAGVTVGAAIGAFWLPWRVARGGGLQLEWRLRHPLFLKFLLTALPLMLGQTIILLDEQFMRVFGSQLAEGGVSLLNYARRITQVPVGLMGQAAAVASYPFLVALVTSGERERFDSTLATALRASVGLIIPCALWLGLAAGPVLTVIFQGGRFGPSETLACTPLLQIMLAATPFWIIYMVLVRAFYANGDTVTPAVTGTIMTVLVLPCYQFWAVPHGAWAISLVSGLSVSAYVLWLMGIWRRRMGGGAFAGLGGQALRVLLCSLVAALPACWGQSLPLAEWLARLTGSRPAPLIEALGLLGVSGSLFALSFALLSQRLAPDVLAPLWQRLRRRARRQEAADRPDAPDRR</sequence>
<dbReference type="Pfam" id="PF03023">
    <property type="entry name" value="MurJ"/>
    <property type="match status" value="1"/>
</dbReference>
<comment type="function">
    <text evidence="8">Involved in peptidoglycan biosynthesis. Transports lipid-linked peptidoglycan precursors from the inner to the outer leaflet of the cytoplasmic membrane.</text>
</comment>
<evidence type="ECO:0000256" key="4">
    <source>
        <dbReference type="ARBA" id="ARBA00022960"/>
    </source>
</evidence>
<evidence type="ECO:0000256" key="2">
    <source>
        <dbReference type="ARBA" id="ARBA00022475"/>
    </source>
</evidence>
<evidence type="ECO:0000256" key="6">
    <source>
        <dbReference type="ARBA" id="ARBA00022989"/>
    </source>
</evidence>
<dbReference type="GO" id="GO:0034204">
    <property type="term" value="P:lipid translocation"/>
    <property type="evidence" value="ECO:0007669"/>
    <property type="project" value="TreeGrafter"/>
</dbReference>
<keyword evidence="7 10" id="KW-0472">Membrane</keyword>
<evidence type="ECO:0000313" key="12">
    <source>
        <dbReference type="Proteomes" id="UP000823821"/>
    </source>
</evidence>
<dbReference type="InterPro" id="IPR051050">
    <property type="entry name" value="Lipid_II_flippase_MurJ/MviN"/>
</dbReference>
<evidence type="ECO:0000256" key="5">
    <source>
        <dbReference type="ARBA" id="ARBA00022984"/>
    </source>
</evidence>
<dbReference type="PANTHER" id="PTHR47019">
    <property type="entry name" value="LIPID II FLIPPASE MURJ"/>
    <property type="match status" value="1"/>
</dbReference>
<feature type="transmembrane region" description="Helical" evidence="10">
    <location>
        <begin position="394"/>
        <end position="414"/>
    </location>
</feature>
<dbReference type="InterPro" id="IPR004268">
    <property type="entry name" value="MurJ"/>
</dbReference>
<gene>
    <name evidence="11" type="ORF">H9784_03820</name>
</gene>
<feature type="transmembrane region" description="Helical" evidence="10">
    <location>
        <begin position="498"/>
        <end position="516"/>
    </location>
</feature>
<keyword evidence="2" id="KW-1003">Cell membrane</keyword>
<feature type="transmembrane region" description="Helical" evidence="10">
    <location>
        <begin position="323"/>
        <end position="346"/>
    </location>
</feature>
<evidence type="ECO:0000256" key="10">
    <source>
        <dbReference type="SAM" id="Phobius"/>
    </source>
</evidence>
<reference evidence="11" key="1">
    <citation type="journal article" date="2021" name="PeerJ">
        <title>Extensive microbial diversity within the chicken gut microbiome revealed by metagenomics and culture.</title>
        <authorList>
            <person name="Gilroy R."/>
            <person name="Ravi A."/>
            <person name="Getino M."/>
            <person name="Pursley I."/>
            <person name="Horton D.L."/>
            <person name="Alikhan N.F."/>
            <person name="Baker D."/>
            <person name="Gharbi K."/>
            <person name="Hall N."/>
            <person name="Watson M."/>
            <person name="Adriaenssens E.M."/>
            <person name="Foster-Nyarko E."/>
            <person name="Jarju S."/>
            <person name="Secka A."/>
            <person name="Antonio M."/>
            <person name="Oren A."/>
            <person name="Chaudhuri R.R."/>
            <person name="La Ragione R."/>
            <person name="Hildebrand F."/>
            <person name="Pallen M.J."/>
        </authorList>
    </citation>
    <scope>NUCLEOTIDE SEQUENCE</scope>
    <source>
        <strain evidence="11">5032</strain>
    </source>
</reference>
<keyword evidence="6 10" id="KW-1133">Transmembrane helix</keyword>
<comment type="subcellular location">
    <subcellularLocation>
        <location evidence="1">Cell membrane</location>
        <topology evidence="1">Multi-pass membrane protein</topology>
    </subcellularLocation>
</comment>
<evidence type="ECO:0000256" key="1">
    <source>
        <dbReference type="ARBA" id="ARBA00004651"/>
    </source>
</evidence>
<dbReference type="GO" id="GO:0015648">
    <property type="term" value="F:lipid-linked peptidoglycan transporter activity"/>
    <property type="evidence" value="ECO:0007669"/>
    <property type="project" value="TreeGrafter"/>
</dbReference>
<dbReference type="PANTHER" id="PTHR47019:SF1">
    <property type="entry name" value="LIPID II FLIPPASE MURJ"/>
    <property type="match status" value="1"/>
</dbReference>
<evidence type="ECO:0000256" key="9">
    <source>
        <dbReference type="ARBA" id="ARBA00061532"/>
    </source>
</evidence>
<feature type="transmembrane region" description="Helical" evidence="10">
    <location>
        <begin position="169"/>
        <end position="185"/>
    </location>
</feature>
<dbReference type="GO" id="GO:0005886">
    <property type="term" value="C:plasma membrane"/>
    <property type="evidence" value="ECO:0007669"/>
    <property type="project" value="UniProtKB-SubCell"/>
</dbReference>
<dbReference type="Proteomes" id="UP000823821">
    <property type="component" value="Unassembled WGS sequence"/>
</dbReference>
<evidence type="ECO:0000256" key="3">
    <source>
        <dbReference type="ARBA" id="ARBA00022692"/>
    </source>
</evidence>
<comment type="caution">
    <text evidence="11">The sequence shown here is derived from an EMBL/GenBank/DDBJ whole genome shotgun (WGS) entry which is preliminary data.</text>
</comment>
<name>A0A9D2KQM1_9BACT</name>
<dbReference type="AlphaFoldDB" id="A0A9D2KQM1"/>
<feature type="transmembrane region" description="Helical" evidence="10">
    <location>
        <begin position="238"/>
        <end position="258"/>
    </location>
</feature>
<feature type="transmembrane region" description="Helical" evidence="10">
    <location>
        <begin position="459"/>
        <end position="478"/>
    </location>
</feature>
<feature type="transmembrane region" description="Helical" evidence="10">
    <location>
        <begin position="87"/>
        <end position="113"/>
    </location>
</feature>
<keyword evidence="4" id="KW-0133">Cell shape</keyword>
<dbReference type="GO" id="GO:0009252">
    <property type="term" value="P:peptidoglycan biosynthetic process"/>
    <property type="evidence" value="ECO:0007669"/>
    <property type="project" value="UniProtKB-KW"/>
</dbReference>
<evidence type="ECO:0000256" key="7">
    <source>
        <dbReference type="ARBA" id="ARBA00023136"/>
    </source>
</evidence>
<protein>
    <submittedName>
        <fullName evidence="11">Murein biosynthesis integral membrane protein MurJ</fullName>
    </submittedName>
</protein>
<evidence type="ECO:0000313" key="11">
    <source>
        <dbReference type="EMBL" id="HJA78689.1"/>
    </source>
</evidence>
<dbReference type="PRINTS" id="PR01806">
    <property type="entry name" value="VIRFACTRMVIN"/>
</dbReference>
<dbReference type="GO" id="GO:0008360">
    <property type="term" value="P:regulation of cell shape"/>
    <property type="evidence" value="ECO:0007669"/>
    <property type="project" value="UniProtKB-KW"/>
</dbReference>
<feature type="transmembrane region" description="Helical" evidence="10">
    <location>
        <begin position="420"/>
        <end position="439"/>
    </location>
</feature>
<accession>A0A9D2KQM1</accession>
<keyword evidence="3 10" id="KW-0812">Transmembrane</keyword>